<evidence type="ECO:0000256" key="5">
    <source>
        <dbReference type="PIRSR" id="PIRSR600888-1"/>
    </source>
</evidence>
<evidence type="ECO:0000256" key="2">
    <source>
        <dbReference type="ARBA" id="ARBA00001997"/>
    </source>
</evidence>
<dbReference type="SUPFAM" id="SSF51182">
    <property type="entry name" value="RmlC-like cupins"/>
    <property type="match status" value="1"/>
</dbReference>
<dbReference type="GO" id="GO:0008830">
    <property type="term" value="F:dTDP-4-dehydrorhamnose 3,5-epimerase activity"/>
    <property type="evidence" value="ECO:0007669"/>
    <property type="project" value="UniProtKB-UniRule"/>
</dbReference>
<evidence type="ECO:0000256" key="3">
    <source>
        <dbReference type="ARBA" id="ARBA00012098"/>
    </source>
</evidence>
<organism evidence="8 9">
    <name type="scientific">Flavivirga rizhaonensis</name>
    <dbReference type="NCBI Taxonomy" id="2559571"/>
    <lineage>
        <taxon>Bacteria</taxon>
        <taxon>Pseudomonadati</taxon>
        <taxon>Bacteroidota</taxon>
        <taxon>Flavobacteriia</taxon>
        <taxon>Flavobacteriales</taxon>
        <taxon>Flavobacteriaceae</taxon>
        <taxon>Flavivirga</taxon>
    </lineage>
</organism>
<feature type="active site" description="Proton acceptor" evidence="5">
    <location>
        <position position="62"/>
    </location>
</feature>
<feature type="site" description="Participates in a stacking interaction with the thymidine ring of dTDP-4-oxo-6-deoxyglucose" evidence="6">
    <location>
        <position position="138"/>
    </location>
</feature>
<gene>
    <name evidence="8" type="primary">rfbC</name>
    <name evidence="8" type="ORF">EM932_05430</name>
</gene>
<evidence type="ECO:0000256" key="7">
    <source>
        <dbReference type="RuleBase" id="RU364069"/>
    </source>
</evidence>
<dbReference type="CDD" id="cd00438">
    <property type="entry name" value="cupin_RmlC"/>
    <property type="match status" value="1"/>
</dbReference>
<comment type="pathway">
    <text evidence="7">Carbohydrate biosynthesis; dTDP-L-rhamnose biosynthesis.</text>
</comment>
<dbReference type="InterPro" id="IPR014710">
    <property type="entry name" value="RmlC-like_jellyroll"/>
</dbReference>
<proteinExistence type="inferred from homology"/>
<evidence type="ECO:0000256" key="6">
    <source>
        <dbReference type="PIRSR" id="PIRSR600888-3"/>
    </source>
</evidence>
<evidence type="ECO:0000256" key="4">
    <source>
        <dbReference type="ARBA" id="ARBA00019595"/>
    </source>
</evidence>
<name>A0A4S1E0L5_9FLAO</name>
<dbReference type="GO" id="GO:0005829">
    <property type="term" value="C:cytosol"/>
    <property type="evidence" value="ECO:0007669"/>
    <property type="project" value="TreeGrafter"/>
</dbReference>
<comment type="similarity">
    <text evidence="7">Belongs to the dTDP-4-dehydrorhamnose 3,5-epimerase family.</text>
</comment>
<reference evidence="8 9" key="1">
    <citation type="submission" date="2019-04" db="EMBL/GenBank/DDBJ databases">
        <authorList>
            <person name="Liu A."/>
        </authorList>
    </citation>
    <scope>NUCLEOTIDE SEQUENCE [LARGE SCALE GENOMIC DNA]</scope>
    <source>
        <strain evidence="8 9">RZ03</strain>
    </source>
</reference>
<sequence>MIVEEIYLKGCFVLTPQVFEDERGFFFESFNKKIFEAKTGITVNFVQDNQSKSLRGVLRGMHFQTGEYAQAKLIQVIKGKVLDVCVDIRKKSPTFGKSFSVILDDIEHKQVYIPKGFAHGFLVLEDDTIFSYKCDNFYNKESESGILYNDKDLNIEWDYPPDELIISEKDKQLSSFKDFVNEH</sequence>
<comment type="subunit">
    <text evidence="7">Homodimer.</text>
</comment>
<accession>A0A4S1E0L5</accession>
<dbReference type="InterPro" id="IPR000888">
    <property type="entry name" value="RmlC-like"/>
</dbReference>
<comment type="function">
    <text evidence="2 7">Catalyzes the epimerization of the C3' and C5'positions of dTDP-6-deoxy-D-xylo-4-hexulose, forming dTDP-6-deoxy-L-lyxo-4-hexulose.</text>
</comment>
<dbReference type="GO" id="GO:0000271">
    <property type="term" value="P:polysaccharide biosynthetic process"/>
    <property type="evidence" value="ECO:0007669"/>
    <property type="project" value="TreeGrafter"/>
</dbReference>
<dbReference type="Gene3D" id="2.60.120.10">
    <property type="entry name" value="Jelly Rolls"/>
    <property type="match status" value="1"/>
</dbReference>
<dbReference type="NCBIfam" id="TIGR01221">
    <property type="entry name" value="rmlC"/>
    <property type="match status" value="1"/>
</dbReference>
<feature type="active site" description="Proton donor" evidence="5">
    <location>
        <position position="132"/>
    </location>
</feature>
<dbReference type="OrthoDB" id="9800680at2"/>
<dbReference type="Proteomes" id="UP000307602">
    <property type="component" value="Unassembled WGS sequence"/>
</dbReference>
<evidence type="ECO:0000313" key="9">
    <source>
        <dbReference type="Proteomes" id="UP000307602"/>
    </source>
</evidence>
<dbReference type="EC" id="5.1.3.13" evidence="3 7"/>
<dbReference type="Pfam" id="PF00908">
    <property type="entry name" value="dTDP_sugar_isom"/>
    <property type="match status" value="1"/>
</dbReference>
<evidence type="ECO:0000313" key="8">
    <source>
        <dbReference type="EMBL" id="TGV03855.1"/>
    </source>
</evidence>
<dbReference type="UniPathway" id="UPA00124"/>
<dbReference type="RefSeq" id="WP_135876160.1">
    <property type="nucleotide sequence ID" value="NZ_SRSO01000005.1"/>
</dbReference>
<dbReference type="EMBL" id="SRSO01000005">
    <property type="protein sequence ID" value="TGV03855.1"/>
    <property type="molecule type" value="Genomic_DNA"/>
</dbReference>
<dbReference type="InterPro" id="IPR011051">
    <property type="entry name" value="RmlC_Cupin_sf"/>
</dbReference>
<evidence type="ECO:0000256" key="1">
    <source>
        <dbReference type="ARBA" id="ARBA00001298"/>
    </source>
</evidence>
<keyword evidence="7 8" id="KW-0413">Isomerase</keyword>
<dbReference type="AlphaFoldDB" id="A0A4S1E0L5"/>
<comment type="catalytic activity">
    <reaction evidence="1 7">
        <text>dTDP-4-dehydro-6-deoxy-alpha-D-glucose = dTDP-4-dehydro-beta-L-rhamnose</text>
        <dbReference type="Rhea" id="RHEA:16969"/>
        <dbReference type="ChEBI" id="CHEBI:57649"/>
        <dbReference type="ChEBI" id="CHEBI:62830"/>
        <dbReference type="EC" id="5.1.3.13"/>
    </reaction>
</comment>
<dbReference type="PANTHER" id="PTHR21047:SF2">
    <property type="entry name" value="THYMIDINE DIPHOSPHO-4-KETO-RHAMNOSE 3,5-EPIMERASE"/>
    <property type="match status" value="1"/>
</dbReference>
<comment type="caution">
    <text evidence="8">The sequence shown here is derived from an EMBL/GenBank/DDBJ whole genome shotgun (WGS) entry which is preliminary data.</text>
</comment>
<protein>
    <recommendedName>
        <fullName evidence="4 7">dTDP-4-dehydrorhamnose 3,5-epimerase</fullName>
        <ecNumber evidence="3 7">5.1.3.13</ecNumber>
    </recommendedName>
    <alternativeName>
        <fullName evidence="7">Thymidine diphospho-4-keto-rhamnose 3,5-epimerase</fullName>
    </alternativeName>
</protein>
<keyword evidence="9" id="KW-1185">Reference proteome</keyword>
<dbReference type="GO" id="GO:0019305">
    <property type="term" value="P:dTDP-rhamnose biosynthetic process"/>
    <property type="evidence" value="ECO:0007669"/>
    <property type="project" value="UniProtKB-UniRule"/>
</dbReference>
<dbReference type="PANTHER" id="PTHR21047">
    <property type="entry name" value="DTDP-6-DEOXY-D-GLUCOSE-3,5 EPIMERASE"/>
    <property type="match status" value="1"/>
</dbReference>